<sequence>MSRKLVSDSILNIIASSVPILFLQFIVLPIVGRQLGEQDYGLAVTIISLSTLFSLPFGSVLNNIRLLLNDEYQINKSIGDFNILLAASIIINSILMVVGTIYYEEHFSILNIIFVALFSCLNIIREYLIVSFRIIINYKAILINNLILAIGYLVGLVMFIVTGYWQLIFIFGASFSLLYIINKNNLINEKFAMTHLFKGTLYKSIILFFSVFMKTIITYADKLLLFPLIGPAAVSYYYSATIVGKFISMVTTPISGVLLSYLTKMERIRTRDFVAIITITTIVATFGYFIVILISEPILTLLYPKWADRSLELIYITTATALIGVISSIIQPFQLRFNDIKWQFIINLVNVLLYVICTILFYREYGLIGFCWAMLISSIVKLLMMIGLFILDNEKRNRLKLQS</sequence>
<dbReference type="AlphaFoldDB" id="A0A4S4C006"/>
<feature type="transmembrane region" description="Helical" evidence="6">
    <location>
        <begin position="342"/>
        <end position="361"/>
    </location>
</feature>
<keyword evidence="3 6" id="KW-0812">Transmembrane</keyword>
<evidence type="ECO:0000256" key="2">
    <source>
        <dbReference type="ARBA" id="ARBA00022475"/>
    </source>
</evidence>
<reference evidence="7 8" key="1">
    <citation type="submission" date="2019-04" db="EMBL/GenBank/DDBJ databases">
        <title>Cohnella sp. nov. isolated from preserved vegetables.</title>
        <authorList>
            <person name="Lin S.-Y."/>
            <person name="Hung M.-H."/>
            <person name="Young C.-C."/>
        </authorList>
    </citation>
    <scope>NUCLEOTIDE SEQUENCE [LARGE SCALE GENOMIC DNA]</scope>
    <source>
        <strain evidence="7 8">CC-MHH1044</strain>
    </source>
</reference>
<comment type="caution">
    <text evidence="7">The sequence shown here is derived from an EMBL/GenBank/DDBJ whole genome shotgun (WGS) entry which is preliminary data.</text>
</comment>
<accession>A0A4S4C006</accession>
<feature type="transmembrane region" description="Helical" evidence="6">
    <location>
        <begin position="201"/>
        <end position="220"/>
    </location>
</feature>
<dbReference type="PANTHER" id="PTHR30250">
    <property type="entry name" value="PST FAMILY PREDICTED COLANIC ACID TRANSPORTER"/>
    <property type="match status" value="1"/>
</dbReference>
<keyword evidence="4 6" id="KW-1133">Transmembrane helix</keyword>
<dbReference type="GO" id="GO:0005886">
    <property type="term" value="C:plasma membrane"/>
    <property type="evidence" value="ECO:0007669"/>
    <property type="project" value="UniProtKB-SubCell"/>
</dbReference>
<dbReference type="EMBL" id="SSOB01000010">
    <property type="protein sequence ID" value="THF80870.1"/>
    <property type="molecule type" value="Genomic_DNA"/>
</dbReference>
<feature type="transmembrane region" description="Helical" evidence="6">
    <location>
        <begin position="81"/>
        <end position="103"/>
    </location>
</feature>
<evidence type="ECO:0000256" key="3">
    <source>
        <dbReference type="ARBA" id="ARBA00022692"/>
    </source>
</evidence>
<gene>
    <name evidence="7" type="ORF">E6C55_10155</name>
</gene>
<feature type="transmembrane region" description="Helical" evidence="6">
    <location>
        <begin position="367"/>
        <end position="391"/>
    </location>
</feature>
<feature type="transmembrane region" description="Helical" evidence="6">
    <location>
        <begin position="9"/>
        <end position="28"/>
    </location>
</feature>
<evidence type="ECO:0000313" key="8">
    <source>
        <dbReference type="Proteomes" id="UP000310636"/>
    </source>
</evidence>
<evidence type="ECO:0000256" key="4">
    <source>
        <dbReference type="ARBA" id="ARBA00022989"/>
    </source>
</evidence>
<feature type="transmembrane region" description="Helical" evidence="6">
    <location>
        <begin position="109"/>
        <end position="128"/>
    </location>
</feature>
<evidence type="ECO:0008006" key="9">
    <source>
        <dbReference type="Google" id="ProtNLM"/>
    </source>
</evidence>
<organism evidence="7 8">
    <name type="scientific">Cohnella fermenti</name>
    <dbReference type="NCBI Taxonomy" id="2565925"/>
    <lineage>
        <taxon>Bacteria</taxon>
        <taxon>Bacillati</taxon>
        <taxon>Bacillota</taxon>
        <taxon>Bacilli</taxon>
        <taxon>Bacillales</taxon>
        <taxon>Paenibacillaceae</taxon>
        <taxon>Cohnella</taxon>
    </lineage>
</organism>
<evidence type="ECO:0000313" key="7">
    <source>
        <dbReference type="EMBL" id="THF80870.1"/>
    </source>
</evidence>
<proteinExistence type="predicted"/>
<keyword evidence="5 6" id="KW-0472">Membrane</keyword>
<dbReference type="OrthoDB" id="2678093at2"/>
<comment type="subcellular location">
    <subcellularLocation>
        <location evidence="1">Cell membrane</location>
        <topology evidence="1">Multi-pass membrane protein</topology>
    </subcellularLocation>
</comment>
<evidence type="ECO:0000256" key="6">
    <source>
        <dbReference type="SAM" id="Phobius"/>
    </source>
</evidence>
<dbReference type="PANTHER" id="PTHR30250:SF11">
    <property type="entry name" value="O-ANTIGEN TRANSPORTER-RELATED"/>
    <property type="match status" value="1"/>
</dbReference>
<name>A0A4S4C006_9BACL</name>
<feature type="transmembrane region" description="Helical" evidence="6">
    <location>
        <begin position="313"/>
        <end position="330"/>
    </location>
</feature>
<feature type="transmembrane region" description="Helical" evidence="6">
    <location>
        <begin position="164"/>
        <end position="181"/>
    </location>
</feature>
<protein>
    <recommendedName>
        <fullName evidence="9">Flippase</fullName>
    </recommendedName>
</protein>
<evidence type="ECO:0000256" key="1">
    <source>
        <dbReference type="ARBA" id="ARBA00004651"/>
    </source>
</evidence>
<keyword evidence="8" id="KW-1185">Reference proteome</keyword>
<feature type="transmembrane region" description="Helical" evidence="6">
    <location>
        <begin position="140"/>
        <end position="158"/>
    </location>
</feature>
<keyword evidence="2" id="KW-1003">Cell membrane</keyword>
<dbReference type="Proteomes" id="UP000310636">
    <property type="component" value="Unassembled WGS sequence"/>
</dbReference>
<feature type="transmembrane region" description="Helical" evidence="6">
    <location>
        <begin position="240"/>
        <end position="261"/>
    </location>
</feature>
<dbReference type="InterPro" id="IPR050833">
    <property type="entry name" value="Poly_Biosynth_Transport"/>
</dbReference>
<feature type="transmembrane region" description="Helical" evidence="6">
    <location>
        <begin position="40"/>
        <end position="61"/>
    </location>
</feature>
<feature type="transmembrane region" description="Helical" evidence="6">
    <location>
        <begin position="273"/>
        <end position="293"/>
    </location>
</feature>
<evidence type="ECO:0000256" key="5">
    <source>
        <dbReference type="ARBA" id="ARBA00023136"/>
    </source>
</evidence>